<sequence>MITEAEGDCVGVDAADENVAFSDAVDFDTAESDEGCSDAEEELLQAARTGDAERIQKLFEQHCSLNIDCKGRHKWNLQWTPLHLAAYFGHLEAARLLLQKGASSSIPNGEGDTPLHKAALTGREPLLMLLLAHGADVLAVNAEGNSAYDVASELYLKNVLTAAELADKKRKEEAFFQAVKDGDVAAIHKLLKSGNKRPVSSSNDHDLTSISSPRIRRRRLSRTNVPDVNCVDAMGNTALHAAAHRDLRAVAVLLLQCGANPNLRNRRGLTAADLARSEQMAGILQVAPIQEIKKCVARFEGPVMRKRRFLGTQAVWAVVDRGVLAFFRNRADASSGSRRKRFHYLEGAVVLADPRDERCFTVVSANGTSERLSTATALDKSRWLRALKEHATFGPKRSEGGDPNEQGFIDINDQILLLGCVQDALMTAQAQQALLASEVSEAARMHTSFLATSLKEGEFSVRAQNASHLLRAQLAQVSESGRNALSCLETCLLLMKQHEEARAALLAREVEKNRILRETLAAFAEGTFDSESLLLDGHQSQSPEASPETDKSMDPTSQPTILRKGTDT</sequence>
<name>A0A1V9XW54_9ACAR</name>
<evidence type="ECO:0000256" key="1">
    <source>
        <dbReference type="ARBA" id="ARBA00004175"/>
    </source>
</evidence>
<evidence type="ECO:0000256" key="2">
    <source>
        <dbReference type="ARBA" id="ARBA00022483"/>
    </source>
</evidence>
<evidence type="ECO:0000256" key="8">
    <source>
        <dbReference type="PROSITE-ProRule" id="PRU00023"/>
    </source>
</evidence>
<dbReference type="SMART" id="SM00233">
    <property type="entry name" value="PH"/>
    <property type="match status" value="1"/>
</dbReference>
<keyword evidence="5" id="KW-0638">Presynaptic neurotoxin</keyword>
<dbReference type="GO" id="GO:0044231">
    <property type="term" value="C:host cell presynaptic membrane"/>
    <property type="evidence" value="ECO:0007669"/>
    <property type="project" value="UniProtKB-KW"/>
</dbReference>
<proteinExistence type="predicted"/>
<comment type="caution">
    <text evidence="11">The sequence shown here is derived from an EMBL/GenBank/DDBJ whole genome shotgun (WGS) entry which is preliminary data.</text>
</comment>
<dbReference type="GO" id="GO:0085020">
    <property type="term" value="P:protein K6-linked ubiquitination"/>
    <property type="evidence" value="ECO:0007669"/>
    <property type="project" value="TreeGrafter"/>
</dbReference>
<feature type="region of interest" description="Disordered" evidence="9">
    <location>
        <begin position="532"/>
        <end position="568"/>
    </location>
</feature>
<protein>
    <submittedName>
        <fullName evidence="11">Oxysterol-binding protein-related protein 1-like</fullName>
    </submittedName>
</protein>
<evidence type="ECO:0000256" key="3">
    <source>
        <dbReference type="ARBA" id="ARBA00022537"/>
    </source>
</evidence>
<reference evidence="11 12" key="1">
    <citation type="journal article" date="2017" name="Gigascience">
        <title>Draft genome of the honey bee ectoparasitic mite, Tropilaelaps mercedesae, is shaped by the parasitic life history.</title>
        <authorList>
            <person name="Dong X."/>
            <person name="Armstrong S.D."/>
            <person name="Xia D."/>
            <person name="Makepeace B.L."/>
            <person name="Darby A.C."/>
            <person name="Kadowaki T."/>
        </authorList>
    </citation>
    <scope>NUCLEOTIDE SEQUENCE [LARGE SCALE GENOMIC DNA]</scope>
    <source>
        <strain evidence="11">Wuxi-XJTLU</strain>
    </source>
</reference>
<dbReference type="Pfam" id="PF12796">
    <property type="entry name" value="Ank_2"/>
    <property type="match status" value="1"/>
</dbReference>
<keyword evidence="2" id="KW-0268">Exocytosis</keyword>
<organism evidence="11 12">
    <name type="scientific">Tropilaelaps mercedesae</name>
    <dbReference type="NCBI Taxonomy" id="418985"/>
    <lineage>
        <taxon>Eukaryota</taxon>
        <taxon>Metazoa</taxon>
        <taxon>Ecdysozoa</taxon>
        <taxon>Arthropoda</taxon>
        <taxon>Chelicerata</taxon>
        <taxon>Arachnida</taxon>
        <taxon>Acari</taxon>
        <taxon>Parasitiformes</taxon>
        <taxon>Mesostigmata</taxon>
        <taxon>Gamasina</taxon>
        <taxon>Dermanyssoidea</taxon>
        <taxon>Laelapidae</taxon>
        <taxon>Tropilaelaps</taxon>
    </lineage>
</organism>
<dbReference type="GO" id="GO:0070531">
    <property type="term" value="C:BRCA1-A complex"/>
    <property type="evidence" value="ECO:0007669"/>
    <property type="project" value="TreeGrafter"/>
</dbReference>
<gene>
    <name evidence="11" type="ORF">BIW11_06879</name>
</gene>
<keyword evidence="7" id="KW-0472">Membrane</keyword>
<dbReference type="InterPro" id="IPR001849">
    <property type="entry name" value="PH_domain"/>
</dbReference>
<evidence type="ECO:0000259" key="10">
    <source>
        <dbReference type="PROSITE" id="PS50003"/>
    </source>
</evidence>
<keyword evidence="12" id="KW-1185">Reference proteome</keyword>
<keyword evidence="4" id="KW-0677">Repeat</keyword>
<evidence type="ECO:0000256" key="6">
    <source>
        <dbReference type="ARBA" id="ARBA00023043"/>
    </source>
</evidence>
<dbReference type="AlphaFoldDB" id="A0A1V9XW54"/>
<dbReference type="Gene3D" id="2.30.29.30">
    <property type="entry name" value="Pleckstrin-homology domain (PH domain)/Phosphotyrosine-binding domain (PTB)"/>
    <property type="match status" value="1"/>
</dbReference>
<evidence type="ECO:0000256" key="4">
    <source>
        <dbReference type="ARBA" id="ARBA00022737"/>
    </source>
</evidence>
<keyword evidence="3" id="KW-1052">Target cell membrane</keyword>
<dbReference type="EMBL" id="MNPL01003112">
    <property type="protein sequence ID" value="OQR77737.1"/>
    <property type="molecule type" value="Genomic_DNA"/>
</dbReference>
<evidence type="ECO:0000256" key="9">
    <source>
        <dbReference type="SAM" id="MobiDB-lite"/>
    </source>
</evidence>
<keyword evidence="7" id="KW-1053">Target membrane</keyword>
<evidence type="ECO:0000256" key="7">
    <source>
        <dbReference type="ARBA" id="ARBA00023298"/>
    </source>
</evidence>
<keyword evidence="5" id="KW-0528">Neurotoxin</keyword>
<feature type="repeat" description="ANK" evidence="8">
    <location>
        <begin position="77"/>
        <end position="109"/>
    </location>
</feature>
<dbReference type="PROSITE" id="PS50297">
    <property type="entry name" value="ANK_REP_REGION"/>
    <property type="match status" value="3"/>
</dbReference>
<dbReference type="PANTHER" id="PTHR24171:SF8">
    <property type="entry name" value="BRCA1-ASSOCIATED RING DOMAIN PROTEIN 1"/>
    <property type="match status" value="1"/>
</dbReference>
<dbReference type="PROSITE" id="PS50003">
    <property type="entry name" value="PH_DOMAIN"/>
    <property type="match status" value="1"/>
</dbReference>
<dbReference type="GO" id="GO:0006887">
    <property type="term" value="P:exocytosis"/>
    <property type="evidence" value="ECO:0007669"/>
    <property type="project" value="UniProtKB-KW"/>
</dbReference>
<dbReference type="SUPFAM" id="SSF50729">
    <property type="entry name" value="PH domain-like"/>
    <property type="match status" value="1"/>
</dbReference>
<dbReference type="Proteomes" id="UP000192247">
    <property type="component" value="Unassembled WGS sequence"/>
</dbReference>
<keyword evidence="6 8" id="KW-0040">ANK repeat</keyword>
<evidence type="ECO:0000256" key="5">
    <source>
        <dbReference type="ARBA" id="ARBA00023028"/>
    </source>
</evidence>
<dbReference type="Pfam" id="PF00023">
    <property type="entry name" value="Ank"/>
    <property type="match status" value="1"/>
</dbReference>
<comment type="subcellular location">
    <subcellularLocation>
        <location evidence="1">Target cell membrane</location>
    </subcellularLocation>
</comment>
<feature type="region of interest" description="Disordered" evidence="9">
    <location>
        <begin position="195"/>
        <end position="215"/>
    </location>
</feature>
<evidence type="ECO:0000313" key="12">
    <source>
        <dbReference type="Proteomes" id="UP000192247"/>
    </source>
</evidence>
<dbReference type="STRING" id="418985.A0A1V9XW54"/>
<dbReference type="PROSITE" id="PS50088">
    <property type="entry name" value="ANK_REPEAT"/>
    <property type="match status" value="3"/>
</dbReference>
<feature type="repeat" description="ANK" evidence="8">
    <location>
        <begin position="110"/>
        <end position="142"/>
    </location>
</feature>
<dbReference type="GO" id="GO:0031436">
    <property type="term" value="C:BRCA1-BARD1 complex"/>
    <property type="evidence" value="ECO:0007669"/>
    <property type="project" value="TreeGrafter"/>
</dbReference>
<feature type="domain" description="PH" evidence="10">
    <location>
        <begin position="296"/>
        <end position="392"/>
    </location>
</feature>
<keyword evidence="5" id="KW-0800">Toxin</keyword>
<dbReference type="OrthoDB" id="416222at2759"/>
<dbReference type="SUPFAM" id="SSF48403">
    <property type="entry name" value="Ankyrin repeat"/>
    <property type="match status" value="1"/>
</dbReference>
<dbReference type="InterPro" id="IPR002110">
    <property type="entry name" value="Ankyrin_rpt"/>
</dbReference>
<dbReference type="InterPro" id="IPR036770">
    <property type="entry name" value="Ankyrin_rpt-contain_sf"/>
</dbReference>
<dbReference type="Gene3D" id="1.25.40.20">
    <property type="entry name" value="Ankyrin repeat-containing domain"/>
    <property type="match status" value="2"/>
</dbReference>
<evidence type="ECO:0000313" key="11">
    <source>
        <dbReference type="EMBL" id="OQR77737.1"/>
    </source>
</evidence>
<dbReference type="GO" id="GO:0044218">
    <property type="term" value="C:other organism cell membrane"/>
    <property type="evidence" value="ECO:0007669"/>
    <property type="project" value="UniProtKB-KW"/>
</dbReference>
<dbReference type="InParanoid" id="A0A1V9XW54"/>
<dbReference type="GO" id="GO:0004842">
    <property type="term" value="F:ubiquitin-protein transferase activity"/>
    <property type="evidence" value="ECO:0007669"/>
    <property type="project" value="TreeGrafter"/>
</dbReference>
<dbReference type="PANTHER" id="PTHR24171">
    <property type="entry name" value="ANKYRIN REPEAT DOMAIN-CONTAINING PROTEIN 39-RELATED"/>
    <property type="match status" value="1"/>
</dbReference>
<dbReference type="InterPro" id="IPR011993">
    <property type="entry name" value="PH-like_dom_sf"/>
</dbReference>
<dbReference type="SMART" id="SM00248">
    <property type="entry name" value="ANK"/>
    <property type="match status" value="4"/>
</dbReference>
<dbReference type="PRINTS" id="PR01415">
    <property type="entry name" value="ANKYRIN"/>
</dbReference>
<accession>A0A1V9XW54</accession>
<feature type="repeat" description="ANK" evidence="8">
    <location>
        <begin position="234"/>
        <end position="266"/>
    </location>
</feature>